<sequence>MSASLLLQYLVIALAVLLSAWVVAKKQFPGSVRRLRVSLALPLLREGRPSWMRAIGLRVSPVSQAGDAACGGCDNCGPTTPKR</sequence>
<keyword evidence="1" id="KW-0812">Transmembrane</keyword>
<reference evidence="2 3" key="1">
    <citation type="submission" date="2023-07" db="EMBL/GenBank/DDBJ databases">
        <title>Sorghum-associated microbial communities from plants grown in Nebraska, USA.</title>
        <authorList>
            <person name="Schachtman D."/>
        </authorList>
    </citation>
    <scope>NUCLEOTIDE SEQUENCE [LARGE SCALE GENOMIC DNA]</scope>
    <source>
        <strain evidence="2 3">BE107</strain>
    </source>
</reference>
<keyword evidence="1" id="KW-1133">Transmembrane helix</keyword>
<comment type="caution">
    <text evidence="2">The sequence shown here is derived from an EMBL/GenBank/DDBJ whole genome shotgun (WGS) entry which is preliminary data.</text>
</comment>
<keyword evidence="1" id="KW-0472">Membrane</keyword>
<dbReference type="Pfam" id="PF20228">
    <property type="entry name" value="DUF6587"/>
    <property type="match status" value="1"/>
</dbReference>
<evidence type="ECO:0000256" key="1">
    <source>
        <dbReference type="SAM" id="Phobius"/>
    </source>
</evidence>
<gene>
    <name evidence="2" type="ORF">J2W94_001311</name>
</gene>
<evidence type="ECO:0000313" key="2">
    <source>
        <dbReference type="EMBL" id="MDR6841047.1"/>
    </source>
</evidence>
<evidence type="ECO:0000313" key="3">
    <source>
        <dbReference type="Proteomes" id="UP001254759"/>
    </source>
</evidence>
<organism evidence="2 3">
    <name type="scientific">Pseudoxanthomonas sacheonensis</name>
    <dbReference type="NCBI Taxonomy" id="443615"/>
    <lineage>
        <taxon>Bacteria</taxon>
        <taxon>Pseudomonadati</taxon>
        <taxon>Pseudomonadota</taxon>
        <taxon>Gammaproteobacteria</taxon>
        <taxon>Lysobacterales</taxon>
        <taxon>Lysobacteraceae</taxon>
        <taxon>Pseudoxanthomonas</taxon>
    </lineage>
</organism>
<dbReference type="Proteomes" id="UP001254759">
    <property type="component" value="Unassembled WGS sequence"/>
</dbReference>
<dbReference type="InterPro" id="IPR046494">
    <property type="entry name" value="DUF6587"/>
</dbReference>
<keyword evidence="3" id="KW-1185">Reference proteome</keyword>
<accession>A0ABU1RR26</accession>
<protein>
    <submittedName>
        <fullName evidence="2">Uncharacterized protein</fullName>
    </submittedName>
</protein>
<proteinExistence type="predicted"/>
<feature type="transmembrane region" description="Helical" evidence="1">
    <location>
        <begin position="6"/>
        <end position="24"/>
    </location>
</feature>
<dbReference type="EMBL" id="JAVDTT010000001">
    <property type="protein sequence ID" value="MDR6841047.1"/>
    <property type="molecule type" value="Genomic_DNA"/>
</dbReference>
<dbReference type="RefSeq" id="WP_310091316.1">
    <property type="nucleotide sequence ID" value="NZ_JAVDTT010000001.1"/>
</dbReference>
<name>A0ABU1RR26_9GAMM</name>